<protein>
    <submittedName>
        <fullName evidence="2">Uncharacterized protein</fullName>
    </submittedName>
</protein>
<reference evidence="1" key="1">
    <citation type="journal article" date="2021" name="Nat. Commun.">
        <title>Genomic analyses provide insights into spinach domestication and the genetic basis of agronomic traits.</title>
        <authorList>
            <person name="Cai X."/>
            <person name="Sun X."/>
            <person name="Xu C."/>
            <person name="Sun H."/>
            <person name="Wang X."/>
            <person name="Ge C."/>
            <person name="Zhang Z."/>
            <person name="Wang Q."/>
            <person name="Fei Z."/>
            <person name="Jiao C."/>
            <person name="Wang Q."/>
        </authorList>
    </citation>
    <scope>NUCLEOTIDE SEQUENCE [LARGE SCALE GENOMIC DNA]</scope>
    <source>
        <strain evidence="1">cv. Varoflay</strain>
    </source>
</reference>
<evidence type="ECO:0000313" key="2">
    <source>
        <dbReference type="RefSeq" id="XP_056691869.1"/>
    </source>
</evidence>
<dbReference type="RefSeq" id="XP_056691869.1">
    <property type="nucleotide sequence ID" value="XM_056835891.1"/>
</dbReference>
<gene>
    <name evidence="2" type="primary">LOC130467390</name>
</gene>
<evidence type="ECO:0000313" key="1">
    <source>
        <dbReference type="Proteomes" id="UP000813463"/>
    </source>
</evidence>
<sequence length="200" mass="21929">MKCPAENRDPKMYCQFHEDIGYDTKDCRSLKRALGGLASKGNLKNYLQRNTHGAGKSYYKKNKSPVSAGEGNHTEGGFVAVISGGPASGGPTMRGQKDYARRLGHVMISGKSPMDPFPMIEIRESDGGRLATPHDDPLVIEIKISNMSNMRVKLKTLQRNAVTNNKTSSGIRVKGIKNKNTMQGDTGKILWKTKSIKSTM</sequence>
<proteinExistence type="predicted"/>
<name>A0ABM3R8C9_SPIOL</name>
<dbReference type="Proteomes" id="UP000813463">
    <property type="component" value="Chromosome 2"/>
</dbReference>
<organism evidence="1 2">
    <name type="scientific">Spinacia oleracea</name>
    <name type="common">Spinach</name>
    <dbReference type="NCBI Taxonomy" id="3562"/>
    <lineage>
        <taxon>Eukaryota</taxon>
        <taxon>Viridiplantae</taxon>
        <taxon>Streptophyta</taxon>
        <taxon>Embryophyta</taxon>
        <taxon>Tracheophyta</taxon>
        <taxon>Spermatophyta</taxon>
        <taxon>Magnoliopsida</taxon>
        <taxon>eudicotyledons</taxon>
        <taxon>Gunneridae</taxon>
        <taxon>Pentapetalae</taxon>
        <taxon>Caryophyllales</taxon>
        <taxon>Chenopodiaceae</taxon>
        <taxon>Chenopodioideae</taxon>
        <taxon>Anserineae</taxon>
        <taxon>Spinacia</taxon>
    </lineage>
</organism>
<keyword evidence="1" id="KW-1185">Reference proteome</keyword>
<reference evidence="2" key="2">
    <citation type="submission" date="2025-08" db="UniProtKB">
        <authorList>
            <consortium name="RefSeq"/>
        </authorList>
    </citation>
    <scope>IDENTIFICATION</scope>
    <source>
        <tissue evidence="2">Leaf</tissue>
    </source>
</reference>
<dbReference type="GeneID" id="130467390"/>
<accession>A0ABM3R8C9</accession>